<dbReference type="RefSeq" id="WP_101694603.1">
    <property type="nucleotide sequence ID" value="NZ_JAAITX010000001.1"/>
</dbReference>
<evidence type="ECO:0000313" key="2">
    <source>
        <dbReference type="EMBL" id="NVH57453.1"/>
    </source>
</evidence>
<keyword evidence="3" id="KW-1185">Reference proteome</keyword>
<protein>
    <submittedName>
        <fullName evidence="2">C_GCAxxG_C_C family protein</fullName>
    </submittedName>
</protein>
<name>A0A850HKR2_9FIRM</name>
<reference evidence="2" key="2">
    <citation type="submission" date="2020-02" db="EMBL/GenBank/DDBJ databases">
        <authorList>
            <person name="Littmann E."/>
            <person name="Sorbara M."/>
        </authorList>
    </citation>
    <scope>NUCLEOTIDE SEQUENCE</scope>
    <source>
        <strain evidence="2">MSK.17.11</strain>
        <strain evidence="1">MSK.17.38</strain>
    </source>
</reference>
<gene>
    <name evidence="2" type="ORF">G5A66_02070</name>
    <name evidence="1" type="ORF">G5A75_00740</name>
</gene>
<dbReference type="Pfam" id="PF09719">
    <property type="entry name" value="C_GCAxxG_C_C"/>
    <property type="match status" value="1"/>
</dbReference>
<dbReference type="EMBL" id="JAAITX010000001">
    <property type="protein sequence ID" value="NVH57453.1"/>
    <property type="molecule type" value="Genomic_DNA"/>
</dbReference>
<dbReference type="Proteomes" id="UP000528555">
    <property type="component" value="Unassembled WGS sequence"/>
</dbReference>
<evidence type="ECO:0000313" key="1">
    <source>
        <dbReference type="EMBL" id="NSK13418.1"/>
    </source>
</evidence>
<evidence type="ECO:0000313" key="3">
    <source>
        <dbReference type="Proteomes" id="UP000528555"/>
    </source>
</evidence>
<organism evidence="2 3">
    <name type="scientific">Dorea phocaeensis</name>
    <dbReference type="NCBI Taxonomy" id="2040291"/>
    <lineage>
        <taxon>Bacteria</taxon>
        <taxon>Bacillati</taxon>
        <taxon>Bacillota</taxon>
        <taxon>Clostridia</taxon>
        <taxon>Lachnospirales</taxon>
        <taxon>Lachnospiraceae</taxon>
        <taxon>Dorea</taxon>
    </lineage>
</organism>
<dbReference type="AlphaFoldDB" id="A0A850HKR2"/>
<dbReference type="Proteomes" id="UP000701680">
    <property type="component" value="Unassembled WGS sequence"/>
</dbReference>
<dbReference type="OrthoDB" id="9791535at2"/>
<dbReference type="NCBIfam" id="TIGR01909">
    <property type="entry name" value="C_GCAxxG_C_C"/>
    <property type="match status" value="1"/>
</dbReference>
<comment type="caution">
    <text evidence="2">The sequence shown here is derived from an EMBL/GenBank/DDBJ whole genome shotgun (WGS) entry which is preliminary data.</text>
</comment>
<dbReference type="EMBL" id="JAAIUO010000001">
    <property type="protein sequence ID" value="NSK13418.1"/>
    <property type="molecule type" value="Genomic_DNA"/>
</dbReference>
<reference evidence="3 4" key="1">
    <citation type="journal article" date="2020" name="Cell Host Microbe">
        <title>Functional and Genomic Variation between Human-Derived Isolates of Lachnospiraceae Reveals Inter- and Intra-Species Diversity.</title>
        <authorList>
            <person name="Sorbara M.T."/>
            <person name="Littmann E.R."/>
            <person name="Fontana E."/>
            <person name="Moody T.U."/>
            <person name="Kohout C.E."/>
            <person name="Gjonbalaj M."/>
            <person name="Eaton V."/>
            <person name="Seok R."/>
            <person name="Leiner I.M."/>
            <person name="Pamer E.G."/>
        </authorList>
    </citation>
    <scope>NUCLEOTIDE SEQUENCE [LARGE SCALE GENOMIC DNA]</scope>
    <source>
        <strain evidence="2 3">MSK.17.11</strain>
        <strain evidence="1 4">MSK.17.38</strain>
    </source>
</reference>
<dbReference type="InterPro" id="IPR010181">
    <property type="entry name" value="CGCAxxGCC_motif"/>
</dbReference>
<evidence type="ECO:0000313" key="4">
    <source>
        <dbReference type="Proteomes" id="UP000701680"/>
    </source>
</evidence>
<proteinExistence type="predicted"/>
<sequence>MESKKEIAVEKFKKGYNCCQAVACTYCEELGIPERDMFRLAEGFGSGIGGLKDTCGAVMGMFLTISLANSAGEMDRPLATKMDTYRKFRDAAEKFQQENRSIYCRDLKNVDGPQPLVCCTKCVEDAAALTEEYLAEILDR</sequence>
<accession>A0A850HKR2</accession>